<dbReference type="GO" id="GO:0003677">
    <property type="term" value="F:DNA binding"/>
    <property type="evidence" value="ECO:0007669"/>
    <property type="project" value="UniProtKB-KW"/>
</dbReference>
<evidence type="ECO:0000313" key="8">
    <source>
        <dbReference type="Proteomes" id="UP000003579"/>
    </source>
</evidence>
<evidence type="ECO:0000256" key="2">
    <source>
        <dbReference type="ARBA" id="ARBA00022578"/>
    </source>
</evidence>
<keyword evidence="2" id="KW-0815">Transposition</keyword>
<evidence type="ECO:0000313" key="7">
    <source>
        <dbReference type="EMBL" id="EEZ39159.1"/>
    </source>
</evidence>
<evidence type="ECO:0000259" key="6">
    <source>
        <dbReference type="Pfam" id="PF01526"/>
    </source>
</evidence>
<dbReference type="GO" id="GO:0006313">
    <property type="term" value="P:DNA transposition"/>
    <property type="evidence" value="ECO:0007669"/>
    <property type="project" value="InterPro"/>
</dbReference>
<feature type="domain" description="Tn3 transposase DDE" evidence="6">
    <location>
        <begin position="375"/>
        <end position="761"/>
    </location>
</feature>
<comment type="similarity">
    <text evidence="1">Belongs to the transposase 7 family.</text>
</comment>
<dbReference type="eggNOG" id="COG4644">
    <property type="taxonomic scope" value="Bacteria"/>
</dbReference>
<proteinExistence type="inferred from homology"/>
<keyword evidence="3" id="KW-0238">DNA-binding</keyword>
<evidence type="ECO:0000256" key="1">
    <source>
        <dbReference type="ARBA" id="ARBA00009402"/>
    </source>
</evidence>
<evidence type="ECO:0000256" key="3">
    <source>
        <dbReference type="ARBA" id="ARBA00023125"/>
    </source>
</evidence>
<reference evidence="7 8" key="1">
    <citation type="submission" date="2009-11" db="EMBL/GenBank/DDBJ databases">
        <authorList>
            <consortium name="Los Alamos National Laboratory (LANL)"/>
            <consortium name="National Microbial Pathogen Data Resource (NMPDR)"/>
            <person name="Munk A.C."/>
            <person name="Tapia R."/>
            <person name="Green L."/>
            <person name="Rogers Y."/>
            <person name="Detter J.C."/>
            <person name="Bruce D."/>
            <person name="Brettin T.S."/>
            <person name="Colwell R."/>
            <person name="Huq A."/>
            <person name="Grim C.J."/>
            <person name="Hasan N.A."/>
            <person name="Vonstein V."/>
            <person name="Bartels D."/>
        </authorList>
    </citation>
    <scope>NUCLEOTIDE SEQUENCE [LARGE SCALE GENOMIC DNA]</scope>
    <source>
        <strain evidence="7 8">CIP 102761</strain>
    </source>
</reference>
<dbReference type="EMBL" id="ADBS01000003">
    <property type="protein sequence ID" value="EEZ39159.1"/>
    <property type="molecule type" value="Genomic_DNA"/>
</dbReference>
<keyword evidence="4" id="KW-0233">DNA recombination</keyword>
<protein>
    <submittedName>
        <fullName evidence="7">TnpA</fullName>
    </submittedName>
</protein>
<accession>D0Z4U2</accession>
<dbReference type="Pfam" id="PF01526">
    <property type="entry name" value="DDE_Tnp_Tn3"/>
    <property type="match status" value="1"/>
</dbReference>
<evidence type="ECO:0000256" key="4">
    <source>
        <dbReference type="ARBA" id="ARBA00023172"/>
    </source>
</evidence>
<dbReference type="NCBIfam" id="NF033527">
    <property type="entry name" value="transpos_Tn3"/>
    <property type="match status" value="1"/>
</dbReference>
<dbReference type="AlphaFoldDB" id="D0Z4U2"/>
<organism evidence="7 8">
    <name type="scientific">Photobacterium damselae subsp. damselae CIP 102761</name>
    <dbReference type="NCBI Taxonomy" id="675817"/>
    <lineage>
        <taxon>Bacteria</taxon>
        <taxon>Pseudomonadati</taxon>
        <taxon>Pseudomonadota</taxon>
        <taxon>Gammaproteobacteria</taxon>
        <taxon>Vibrionales</taxon>
        <taxon>Vibrionaceae</taxon>
        <taxon>Photobacterium</taxon>
    </lineage>
</organism>
<dbReference type="Proteomes" id="UP000003579">
    <property type="component" value="Unassembled WGS sequence"/>
</dbReference>
<name>D0Z4U2_PHODD</name>
<gene>
    <name evidence="7" type="ORF">VDA_000175</name>
</gene>
<dbReference type="InterPro" id="IPR047653">
    <property type="entry name" value="Tn3-like_transpos"/>
</dbReference>
<keyword evidence="5" id="KW-0175">Coiled coil</keyword>
<sequence>MKKSPGSATLRNFRKWENRLVLLDAILDTKPFLKKVAYTKIRQFASEALAYEINDMRGIHNEAKRYTLLLCLLFQTQINTRDELIEMFLRRMKRVHNTAQENLKNLQDKHREMEEELIAVFGQVLQHAKIVETNEVLGEKVRELLEARGGVEAIDTRFNMVTAYHHNNYFPLLWPVHKSNRAVIFRVLDSIEICSSTQDVTLLRALDFIRKHRNTRKDLLPPEIGLQFTTQRWVSLIQKKTHFGILYDRRSLEVCVFIHLAEALQSGDLYVENSGVYSDHRKQLEPWSECLKRLPDYCQELGLPDTASEFVKSLRQQLTTVANKIDKGFPKNSELTIDSDGTPHLKRQKVSVLPKGLDEFKDQVYGRMPERNLLDILRNVQHWSNYSRCFSPPAGTDAKLSDPHSSYLYTVFGFGCNLGASQTARHAPKNIHRQTLRRVNTQHINATKLEAASNKVISEYARFELPEFWGKSNVVIADGTQTELRKNNLLGEQHIRYDGFGGIAYHHISGEYIALFSHFISCGVWEAVYILDALILNQSVYQPDTLHADTQGQSEPVFGLAYLLGIKLYPRMRTWNDVAFYRPDGNAKYEHIDKIFKKTINWELIETHWQDLMQVVLSIQAGKVLSSMLLRRLNGHNRRNKLYRAFRELGRVMRTLFLLRYISEEDLRHTIRAETTKVESYNNFQDWISFGGEIIKSGDPVEQAKQIKYANLIANSIMLHNVSDLTGILNEMASEGIVITKELVSCLSPYIREHIRRFGRYDVDMTERPPDLDPRPVPIDEQ</sequence>
<feature type="coiled-coil region" evidence="5">
    <location>
        <begin position="89"/>
        <end position="123"/>
    </location>
</feature>
<dbReference type="GO" id="GO:0004803">
    <property type="term" value="F:transposase activity"/>
    <property type="evidence" value="ECO:0007669"/>
    <property type="project" value="InterPro"/>
</dbReference>
<dbReference type="InterPro" id="IPR002513">
    <property type="entry name" value="Tn3_Tnp_DDE_dom"/>
</dbReference>
<keyword evidence="8" id="KW-1185">Reference proteome</keyword>
<evidence type="ECO:0000256" key="5">
    <source>
        <dbReference type="SAM" id="Coils"/>
    </source>
</evidence>